<gene>
    <name evidence="1" type="ORF">ACFQ16_07925</name>
</gene>
<protein>
    <submittedName>
        <fullName evidence="1">Uncharacterized protein</fullName>
    </submittedName>
</protein>
<accession>A0ABW3FPZ6</accession>
<evidence type="ECO:0000313" key="1">
    <source>
        <dbReference type="EMBL" id="MFD0919668.1"/>
    </source>
</evidence>
<sequence length="260" mass="28216">MQINHRTGAAPTVVERTFGPRKAPQVAPVLVEDTPVPGLVIAPVVRRALLSDGWRFSGEWTVLHAASGLSALGAVGALGHMREAAALLNRPGLDWTRPTSELTASPGVKELLTGLSARVRAAVAESRPAQLRDTSWQVRPPLWVVTLLDSDGKVVETGACRTYTDAESEAVSYGRALDRTAHADWKVEISRGIDPEWELSCAWRPCGDALTDPESGFPFRHPDRAGLVADALEQGWRQLDQRRVLCPVCSDLFTTPLPAY</sequence>
<dbReference type="EMBL" id="JBHTIW010000003">
    <property type="protein sequence ID" value="MFD0919668.1"/>
    <property type="molecule type" value="Genomic_DNA"/>
</dbReference>
<dbReference type="RefSeq" id="WP_345600001.1">
    <property type="nucleotide sequence ID" value="NZ_BAABLT010000001.1"/>
</dbReference>
<reference evidence="2" key="1">
    <citation type="journal article" date="2019" name="Int. J. Syst. Evol. Microbiol.">
        <title>The Global Catalogue of Microorganisms (GCM) 10K type strain sequencing project: providing services to taxonomists for standard genome sequencing and annotation.</title>
        <authorList>
            <consortium name="The Broad Institute Genomics Platform"/>
            <consortium name="The Broad Institute Genome Sequencing Center for Infectious Disease"/>
            <person name="Wu L."/>
            <person name="Ma J."/>
        </authorList>
    </citation>
    <scope>NUCLEOTIDE SEQUENCE [LARGE SCALE GENOMIC DNA]</scope>
    <source>
        <strain evidence="2">CCUG 56401</strain>
    </source>
</reference>
<proteinExistence type="predicted"/>
<name>A0ABW3FPZ6_9PSEU</name>
<comment type="caution">
    <text evidence="1">The sequence shown here is derived from an EMBL/GenBank/DDBJ whole genome shotgun (WGS) entry which is preliminary data.</text>
</comment>
<evidence type="ECO:0000313" key="2">
    <source>
        <dbReference type="Proteomes" id="UP001597018"/>
    </source>
</evidence>
<keyword evidence="2" id="KW-1185">Reference proteome</keyword>
<organism evidence="1 2">
    <name type="scientific">Saccharopolyspora rosea</name>
    <dbReference type="NCBI Taxonomy" id="524884"/>
    <lineage>
        <taxon>Bacteria</taxon>
        <taxon>Bacillati</taxon>
        <taxon>Actinomycetota</taxon>
        <taxon>Actinomycetes</taxon>
        <taxon>Pseudonocardiales</taxon>
        <taxon>Pseudonocardiaceae</taxon>
        <taxon>Saccharopolyspora</taxon>
    </lineage>
</organism>
<dbReference type="Proteomes" id="UP001597018">
    <property type="component" value="Unassembled WGS sequence"/>
</dbReference>